<reference evidence="1 2" key="1">
    <citation type="submission" date="2020-12" db="EMBL/GenBank/DDBJ databases">
        <title>HMF7856_wgs.fasta genome submission.</title>
        <authorList>
            <person name="Kang H."/>
            <person name="Kim H."/>
            <person name="Joh K."/>
        </authorList>
    </citation>
    <scope>NUCLEOTIDE SEQUENCE [LARGE SCALE GENOMIC DNA]</scope>
    <source>
        <strain evidence="1 2">HMF7856</strain>
    </source>
</reference>
<dbReference type="RefSeq" id="WP_157525513.1">
    <property type="nucleotide sequence ID" value="NZ_CP066775.1"/>
</dbReference>
<keyword evidence="2" id="KW-1185">Reference proteome</keyword>
<evidence type="ECO:0000313" key="2">
    <source>
        <dbReference type="Proteomes" id="UP000429232"/>
    </source>
</evidence>
<dbReference type="Pfam" id="PF06835">
    <property type="entry name" value="LptC"/>
    <property type="match status" value="1"/>
</dbReference>
<dbReference type="GO" id="GO:0015221">
    <property type="term" value="F:lipopolysaccharide transmembrane transporter activity"/>
    <property type="evidence" value="ECO:0007669"/>
    <property type="project" value="InterPro"/>
</dbReference>
<proteinExistence type="predicted"/>
<accession>A0A6I4I115</accession>
<gene>
    <name evidence="1" type="primary">lptC</name>
    <name evidence="1" type="ORF">GO620_011540</name>
</gene>
<dbReference type="Gene3D" id="2.60.450.10">
    <property type="entry name" value="Lipopolysaccharide (LPS) transport protein A like domain"/>
    <property type="match status" value="1"/>
</dbReference>
<dbReference type="NCBIfam" id="TIGR04409">
    <property type="entry name" value="LptC_YrbK"/>
    <property type="match status" value="1"/>
</dbReference>
<dbReference type="Proteomes" id="UP000429232">
    <property type="component" value="Chromosome"/>
</dbReference>
<dbReference type="EMBL" id="CP066775">
    <property type="protein sequence ID" value="QQL48810.1"/>
    <property type="molecule type" value="Genomic_DNA"/>
</dbReference>
<name>A0A6I4I115_9SPHI</name>
<organism evidence="1 2">
    <name type="scientific">Mucilaginibacter ginkgonis</name>
    <dbReference type="NCBI Taxonomy" id="2682091"/>
    <lineage>
        <taxon>Bacteria</taxon>
        <taxon>Pseudomonadati</taxon>
        <taxon>Bacteroidota</taxon>
        <taxon>Sphingobacteriia</taxon>
        <taxon>Sphingobacteriales</taxon>
        <taxon>Sphingobacteriaceae</taxon>
        <taxon>Mucilaginibacter</taxon>
    </lineage>
</organism>
<evidence type="ECO:0000313" key="1">
    <source>
        <dbReference type="EMBL" id="QQL48810.1"/>
    </source>
</evidence>
<protein>
    <submittedName>
        <fullName evidence="1">LPS export ABC transporter periplasmic protein LptC</fullName>
    </submittedName>
</protein>
<dbReference type="KEGG" id="mgik:GO620_011540"/>
<sequence length="204" mass="22801">MTNGSAGISLTKLKSLATVFKLTGALVCVLVLSSCENDLKKIREISAKYNSSPVEKTTGVEVIYSDSAHVKAKVETPLMLSYKVKNPYYEMPKGVKITFYDQDLKLQSTVISDYAIRRENEKIIELDKNVVATNEKGDVFKSDQLIWNESDRKVTSNKPVTIITSNGSIIRGGSLKTNEKFDPWDINNTNGTFHVEQNFSQQQP</sequence>
<dbReference type="AlphaFoldDB" id="A0A6I4I115"/>
<dbReference type="InterPro" id="IPR010664">
    <property type="entry name" value="LipoPS_assembly_LptC-rel"/>
</dbReference>
<dbReference type="GO" id="GO:0005886">
    <property type="term" value="C:plasma membrane"/>
    <property type="evidence" value="ECO:0007669"/>
    <property type="project" value="InterPro"/>
</dbReference>
<dbReference type="InterPro" id="IPR026265">
    <property type="entry name" value="LptC"/>
</dbReference>